<evidence type="ECO:0000313" key="4">
    <source>
        <dbReference type="EMBL" id="KAF3331472.1"/>
    </source>
</evidence>
<feature type="domain" description="Ribosomal RNA-processing protein 7 C-terminal" evidence="3">
    <location>
        <begin position="191"/>
        <end position="314"/>
    </location>
</feature>
<dbReference type="GO" id="GO:0032545">
    <property type="term" value="C:CURI complex"/>
    <property type="evidence" value="ECO:0007669"/>
    <property type="project" value="TreeGrafter"/>
</dbReference>
<protein>
    <submittedName>
        <fullName evidence="4">Ribosomal RNA-processing protein 7 A-like isoform X3</fullName>
    </submittedName>
</protein>
<comment type="caution">
    <text evidence="4">The sequence shown here is derived from an EMBL/GenBank/DDBJ whole genome shotgun (WGS) entry which is preliminary data.</text>
</comment>
<evidence type="ECO:0000256" key="2">
    <source>
        <dbReference type="SAM" id="MobiDB-lite"/>
    </source>
</evidence>
<feature type="compositionally biased region" description="Basic and acidic residues" evidence="2">
    <location>
        <begin position="139"/>
        <end position="161"/>
    </location>
</feature>
<gene>
    <name evidence="4" type="ORF">FCM35_KLT02878</name>
</gene>
<dbReference type="OrthoDB" id="5390at2759"/>
<dbReference type="Proteomes" id="UP000623129">
    <property type="component" value="Unassembled WGS sequence"/>
</dbReference>
<dbReference type="PANTHER" id="PTHR13191">
    <property type="entry name" value="RIBOSOMAL RNA PROCESSING PROTEIN 7-RELATED"/>
    <property type="match status" value="1"/>
</dbReference>
<evidence type="ECO:0000313" key="5">
    <source>
        <dbReference type="Proteomes" id="UP000623129"/>
    </source>
</evidence>
<feature type="compositionally biased region" description="Basic residues" evidence="2">
    <location>
        <begin position="122"/>
        <end position="134"/>
    </location>
</feature>
<feature type="compositionally biased region" description="Basic and acidic residues" evidence="2">
    <location>
        <begin position="94"/>
        <end position="105"/>
    </location>
</feature>
<accession>A0A833R231</accession>
<organism evidence="4 5">
    <name type="scientific">Carex littledalei</name>
    <dbReference type="NCBI Taxonomy" id="544730"/>
    <lineage>
        <taxon>Eukaryota</taxon>
        <taxon>Viridiplantae</taxon>
        <taxon>Streptophyta</taxon>
        <taxon>Embryophyta</taxon>
        <taxon>Tracheophyta</taxon>
        <taxon>Spermatophyta</taxon>
        <taxon>Magnoliopsida</taxon>
        <taxon>Liliopsida</taxon>
        <taxon>Poales</taxon>
        <taxon>Cyperaceae</taxon>
        <taxon>Cyperoideae</taxon>
        <taxon>Cariceae</taxon>
        <taxon>Carex</taxon>
        <taxon>Carex subgen. Euthyceras</taxon>
    </lineage>
</organism>
<sequence length="314" mass="36158">MAKDKKEKREEKVKKKGMLKLKPEKKFKKKKVVNEAAGVNLAMDESKHRLVVAKDTEGLKLVKSGKNASTKIKKKKLKDKILRKLKSSTEADNEERISGKKEEKAVSPGDDLGNQGESISVTKKKLKKEKKKGKNQISKKQDIQSKPEKQDLKEKKLKESIEMDEENAEEISSVDEDYSRGMKKWLMEYKESRPGIDVLQQRIDDFISDHEAKLEQEKQEREAAAAEGGWTVVAHHKGRKKTTDAESGITVGSVAPAAVLDKMSKKKSKEVTLDFYRFQRRDARRNELMMLQEKFEQDKKRIQELRAARKFRPY</sequence>
<feature type="compositionally biased region" description="Basic residues" evidence="2">
    <location>
        <begin position="71"/>
        <end position="86"/>
    </location>
</feature>
<feature type="region of interest" description="Disordered" evidence="2">
    <location>
        <begin position="65"/>
        <end position="176"/>
    </location>
</feature>
<dbReference type="GO" id="GO:0000028">
    <property type="term" value="P:ribosomal small subunit assembly"/>
    <property type="evidence" value="ECO:0007669"/>
    <property type="project" value="TreeGrafter"/>
</dbReference>
<name>A0A833R231_9POAL</name>
<reference evidence="4" key="1">
    <citation type="submission" date="2020-01" db="EMBL/GenBank/DDBJ databases">
        <title>Genome sequence of Kobresia littledalei, the first chromosome-level genome in the family Cyperaceae.</title>
        <authorList>
            <person name="Qu G."/>
        </authorList>
    </citation>
    <scope>NUCLEOTIDE SEQUENCE</scope>
    <source>
        <strain evidence="4">C.B.Clarke</strain>
        <tissue evidence="4">Leaf</tissue>
    </source>
</reference>
<dbReference type="EMBL" id="SWLB01000012">
    <property type="protein sequence ID" value="KAF3331472.1"/>
    <property type="molecule type" value="Genomic_DNA"/>
</dbReference>
<dbReference type="GO" id="GO:0034456">
    <property type="term" value="C:UTP-C complex"/>
    <property type="evidence" value="ECO:0007669"/>
    <property type="project" value="TreeGrafter"/>
</dbReference>
<dbReference type="GO" id="GO:0006364">
    <property type="term" value="P:rRNA processing"/>
    <property type="evidence" value="ECO:0007669"/>
    <property type="project" value="TreeGrafter"/>
</dbReference>
<dbReference type="Pfam" id="PF12923">
    <property type="entry name" value="RRP7"/>
    <property type="match status" value="1"/>
</dbReference>
<evidence type="ECO:0000256" key="1">
    <source>
        <dbReference type="ARBA" id="ARBA00006110"/>
    </source>
</evidence>
<dbReference type="AlphaFoldDB" id="A0A833R231"/>
<dbReference type="PANTHER" id="PTHR13191:SF0">
    <property type="entry name" value="RIBOSOMAL RNA-PROCESSING PROTEIN 7 HOMOLOG A-RELATED"/>
    <property type="match status" value="1"/>
</dbReference>
<dbReference type="InterPro" id="IPR040446">
    <property type="entry name" value="RRP7"/>
</dbReference>
<proteinExistence type="inferred from homology"/>
<dbReference type="CDD" id="cd12951">
    <property type="entry name" value="RRP7_Rrp7A"/>
    <property type="match status" value="1"/>
</dbReference>
<feature type="compositionally biased region" description="Acidic residues" evidence="2">
    <location>
        <begin position="162"/>
        <end position="176"/>
    </location>
</feature>
<keyword evidence="5" id="KW-1185">Reference proteome</keyword>
<dbReference type="InterPro" id="IPR024326">
    <property type="entry name" value="RRP7_C"/>
</dbReference>
<comment type="similarity">
    <text evidence="1">Belongs to the RRP7 family.</text>
</comment>
<dbReference type="Gene3D" id="6.10.250.1770">
    <property type="match status" value="1"/>
</dbReference>
<evidence type="ECO:0000259" key="3">
    <source>
        <dbReference type="Pfam" id="PF12923"/>
    </source>
</evidence>